<keyword evidence="3" id="KW-1185">Reference proteome</keyword>
<dbReference type="Proteomes" id="UP000298681">
    <property type="component" value="Unassembled WGS sequence"/>
</dbReference>
<evidence type="ECO:0000313" key="2">
    <source>
        <dbReference type="EMBL" id="TKS54895.1"/>
    </source>
</evidence>
<dbReference type="AlphaFoldDB" id="A0A4Z1R8H3"/>
<reference evidence="2 3" key="1">
    <citation type="submission" date="2019-01" db="EMBL/GenBank/DDBJ databases">
        <authorList>
            <person name="Zhang S."/>
        </authorList>
    </citation>
    <scope>NUCLEOTIDE SEQUENCE [LARGE SCALE GENOMIC DNA]</scope>
    <source>
        <strain evidence="2 3">1626</strain>
    </source>
</reference>
<gene>
    <name evidence="2" type="ORF">E4582_09055</name>
</gene>
<dbReference type="Pfam" id="PF09981">
    <property type="entry name" value="DUF2218"/>
    <property type="match status" value="1"/>
</dbReference>
<sequence length="200" mass="21991">MRLTASAMSDALSTRVPSRSNRTAGNGNVMAVCRCGQAILAPARGDVRAHREAASGARRAAPMSRGGVAGAAEHSFVCAAAHLRRLRVMVRTLQYRSRRMSPIATTAVIASPDPARLLRTLCNHWRHKFEIRRDHDGHAHIPFTADGGADFDVDGDGLRIRLQHADANERARLQRVIENHLRRFDRDESLAFDWSPATGA</sequence>
<feature type="compositionally biased region" description="Polar residues" evidence="1">
    <location>
        <begin position="11"/>
        <end position="23"/>
    </location>
</feature>
<organism evidence="2 3">
    <name type="scientific">Luteimonas yindakuii</name>
    <dbReference type="NCBI Taxonomy" id="2565782"/>
    <lineage>
        <taxon>Bacteria</taxon>
        <taxon>Pseudomonadati</taxon>
        <taxon>Pseudomonadota</taxon>
        <taxon>Gammaproteobacteria</taxon>
        <taxon>Lysobacterales</taxon>
        <taxon>Lysobacteraceae</taxon>
        <taxon>Luteimonas</taxon>
    </lineage>
</organism>
<evidence type="ECO:0000256" key="1">
    <source>
        <dbReference type="SAM" id="MobiDB-lite"/>
    </source>
</evidence>
<dbReference type="InterPro" id="IPR014543">
    <property type="entry name" value="UCP028291"/>
</dbReference>
<feature type="region of interest" description="Disordered" evidence="1">
    <location>
        <begin position="1"/>
        <end position="23"/>
    </location>
</feature>
<dbReference type="EMBL" id="SPUH01000001">
    <property type="protein sequence ID" value="TKS54895.1"/>
    <property type="molecule type" value="Genomic_DNA"/>
</dbReference>
<protein>
    <submittedName>
        <fullName evidence="2">DUF2218 domain-containing protein</fullName>
    </submittedName>
</protein>
<dbReference type="Gene3D" id="3.30.310.50">
    <property type="entry name" value="Alpha-D-phosphohexomutase, C-terminal domain"/>
    <property type="match status" value="1"/>
</dbReference>
<evidence type="ECO:0000313" key="3">
    <source>
        <dbReference type="Proteomes" id="UP000298681"/>
    </source>
</evidence>
<comment type="caution">
    <text evidence="2">The sequence shown here is derived from an EMBL/GenBank/DDBJ whole genome shotgun (WGS) entry which is preliminary data.</text>
</comment>
<accession>A0A4Z1R8H3</accession>
<proteinExistence type="predicted"/>
<name>A0A4Z1R8H3_9GAMM</name>